<keyword evidence="1" id="KW-0812">Transmembrane</keyword>
<name>A0AAD7SJX0_9TELE</name>
<dbReference type="Proteomes" id="UP001221898">
    <property type="component" value="Unassembled WGS sequence"/>
</dbReference>
<dbReference type="EMBL" id="JAINUG010000061">
    <property type="protein sequence ID" value="KAJ8402846.1"/>
    <property type="molecule type" value="Genomic_DNA"/>
</dbReference>
<sequence>MKEAQNVGRLRYHMECRCDLYNKSVQENCSYHHKSCPNLACWCHPAAAVPSRDVFEHQDLEVFVFCVLCYIMFCIGMVTVDKRIRVYPNQKPWMNREVQQLVKERNSAFRAGDKAHYSTARANLKRGIREAKVDYRRKIEDHLDSNNSRQVWQGVQHITNYKTNLGAAEGDTSLAEELNLFFARFETSLLKKAQGRKDDWGTEVIGRLEGINDLVAEETLYNLRCKVIFETGGHYSKTKDVGRKTDEEREAVFYELCKWLDLELEHGVMTLDQVHEKLQQFDQSPDKSLSYSKKWLKKKLLEKYHDTLYHANAEFGDEKTQIIKTALKLICNDIATIDLDPKSYPTAHSMTDIASQLALVPESLQMFLRPIVKTDERVAIWGQNFIKAYRPRSGVLPYQMGLAIQLDHRFGSKWMLNKLHRLGYTESYSETQSYKYYFLNDRNGVGISDASGALRTIVEETDDQIDQIDDEVEVDAELEDLSVMTAGESEIQSDDQVVSMEVGDTSSICAVTQFVGDNIDLNIVSIYGNTPFHSIGLIKVTSPAPPSADDRMTAAVNRVKMKALDKAKILKAAIGGHGKTTLFDRFCEGDIDEHMDIFLDIHATKDVVIRAGIAIF</sequence>
<protein>
    <submittedName>
        <fullName evidence="2">Uncharacterized protein</fullName>
    </submittedName>
</protein>
<reference evidence="2" key="1">
    <citation type="journal article" date="2023" name="Science">
        <title>Genome structures resolve the early diversification of teleost fishes.</title>
        <authorList>
            <person name="Parey E."/>
            <person name="Louis A."/>
            <person name="Montfort J."/>
            <person name="Bouchez O."/>
            <person name="Roques C."/>
            <person name="Iampietro C."/>
            <person name="Lluch J."/>
            <person name="Castinel A."/>
            <person name="Donnadieu C."/>
            <person name="Desvignes T."/>
            <person name="Floi Bucao C."/>
            <person name="Jouanno E."/>
            <person name="Wen M."/>
            <person name="Mejri S."/>
            <person name="Dirks R."/>
            <person name="Jansen H."/>
            <person name="Henkel C."/>
            <person name="Chen W.J."/>
            <person name="Zahm M."/>
            <person name="Cabau C."/>
            <person name="Klopp C."/>
            <person name="Thompson A.W."/>
            <person name="Robinson-Rechavi M."/>
            <person name="Braasch I."/>
            <person name="Lecointre G."/>
            <person name="Bobe J."/>
            <person name="Postlethwait J.H."/>
            <person name="Berthelot C."/>
            <person name="Roest Crollius H."/>
            <person name="Guiguen Y."/>
        </authorList>
    </citation>
    <scope>NUCLEOTIDE SEQUENCE</scope>
    <source>
        <strain evidence="2">NC1722</strain>
    </source>
</reference>
<feature type="transmembrane region" description="Helical" evidence="1">
    <location>
        <begin position="62"/>
        <end position="80"/>
    </location>
</feature>
<dbReference type="PANTHER" id="PTHR47510:SF3">
    <property type="entry name" value="ENDO_EXONUCLEASE_PHOSPHATASE DOMAIN-CONTAINING PROTEIN"/>
    <property type="match status" value="1"/>
</dbReference>
<evidence type="ECO:0000313" key="2">
    <source>
        <dbReference type="EMBL" id="KAJ8402846.1"/>
    </source>
</evidence>
<organism evidence="2 3">
    <name type="scientific">Aldrovandia affinis</name>
    <dbReference type="NCBI Taxonomy" id="143900"/>
    <lineage>
        <taxon>Eukaryota</taxon>
        <taxon>Metazoa</taxon>
        <taxon>Chordata</taxon>
        <taxon>Craniata</taxon>
        <taxon>Vertebrata</taxon>
        <taxon>Euteleostomi</taxon>
        <taxon>Actinopterygii</taxon>
        <taxon>Neopterygii</taxon>
        <taxon>Teleostei</taxon>
        <taxon>Notacanthiformes</taxon>
        <taxon>Halosauridae</taxon>
        <taxon>Aldrovandia</taxon>
    </lineage>
</organism>
<accession>A0AAD7SJX0</accession>
<keyword evidence="3" id="KW-1185">Reference proteome</keyword>
<evidence type="ECO:0000313" key="3">
    <source>
        <dbReference type="Proteomes" id="UP001221898"/>
    </source>
</evidence>
<keyword evidence="1" id="KW-0472">Membrane</keyword>
<gene>
    <name evidence="2" type="ORF">AAFF_G00361600</name>
</gene>
<comment type="caution">
    <text evidence="2">The sequence shown here is derived from an EMBL/GenBank/DDBJ whole genome shotgun (WGS) entry which is preliminary data.</text>
</comment>
<proteinExistence type="predicted"/>
<keyword evidence="1" id="KW-1133">Transmembrane helix</keyword>
<dbReference type="PANTHER" id="PTHR47510">
    <property type="entry name" value="REVERSE TRANSCRIPTASE DOMAIN-CONTAINING PROTEIN"/>
    <property type="match status" value="1"/>
</dbReference>
<evidence type="ECO:0000256" key="1">
    <source>
        <dbReference type="SAM" id="Phobius"/>
    </source>
</evidence>
<dbReference type="AlphaFoldDB" id="A0AAD7SJX0"/>